<dbReference type="KEGG" id="rti:DC20_05430"/>
<protein>
    <recommendedName>
        <fullName evidence="3">Lipoprotein</fullName>
    </recommendedName>
</protein>
<sequence length="220" mass="25500">MKRTLTIFLVVIIASCARQQETVIENVETVEKAEAILPLRVIKKNSIERPTHFNMDSIELEKLKAVDSTFFKSYLAGLEFNNDTDAKVEFDRFSRYYFFDYKELDNFFLFSIIHDDEVGYSILYHFTYDKAVKRISSVDYIGATGGDGGHGITDRLRYNIQGDSLLLTSISTYDRDFSNKGFTREYDSIVTRTVFNKGKAFHVVLDSIRRTDTIWRANKK</sequence>
<organism evidence="1 2">
    <name type="scientific">Rufibacter tibetensis</name>
    <dbReference type="NCBI Taxonomy" id="512763"/>
    <lineage>
        <taxon>Bacteria</taxon>
        <taxon>Pseudomonadati</taxon>
        <taxon>Bacteroidota</taxon>
        <taxon>Cytophagia</taxon>
        <taxon>Cytophagales</taxon>
        <taxon>Hymenobacteraceae</taxon>
        <taxon>Rufibacter</taxon>
    </lineage>
</organism>
<proteinExistence type="predicted"/>
<dbReference type="AlphaFoldDB" id="A0A0P0CH69"/>
<evidence type="ECO:0000313" key="1">
    <source>
        <dbReference type="EMBL" id="ALI98516.1"/>
    </source>
</evidence>
<reference evidence="1 2" key="1">
    <citation type="submission" date="2015-08" db="EMBL/GenBank/DDBJ databases">
        <title>Complete genome sequence of Rufibacter tibetensis strain 1351t, a radiation-resistant bacterium from tibet plateau.</title>
        <authorList>
            <person name="Dai J."/>
        </authorList>
    </citation>
    <scope>NUCLEOTIDE SEQUENCE [LARGE SCALE GENOMIC DNA]</scope>
    <source>
        <strain evidence="1 2">1351</strain>
    </source>
</reference>
<dbReference type="OrthoDB" id="9913609at2"/>
<evidence type="ECO:0008006" key="3">
    <source>
        <dbReference type="Google" id="ProtNLM"/>
    </source>
</evidence>
<dbReference type="Proteomes" id="UP000061382">
    <property type="component" value="Chromosome"/>
</dbReference>
<gene>
    <name evidence="1" type="ORF">DC20_05430</name>
</gene>
<accession>A0A0P0CH69</accession>
<dbReference type="RefSeq" id="WP_062542899.1">
    <property type="nucleotide sequence ID" value="NZ_CP012643.1"/>
</dbReference>
<evidence type="ECO:0000313" key="2">
    <source>
        <dbReference type="Proteomes" id="UP000061382"/>
    </source>
</evidence>
<dbReference type="EMBL" id="CP012643">
    <property type="protein sequence ID" value="ALI98516.1"/>
    <property type="molecule type" value="Genomic_DNA"/>
</dbReference>
<dbReference type="PATRIC" id="fig|512763.3.peg.1202"/>
<name>A0A0P0CH69_9BACT</name>
<keyword evidence="2" id="KW-1185">Reference proteome</keyword>
<dbReference type="PROSITE" id="PS51257">
    <property type="entry name" value="PROKAR_LIPOPROTEIN"/>
    <property type="match status" value="1"/>
</dbReference>